<sequence length="149" mass="16295">MIGPTPYSGWWLWVAILLILLVIVWYAVVFVATLPSDKLRGRPVVGTLHARLLQRRYARRIADITADHEAGRLTAAEACAGISRTLRSFLHQSTGVRAQYMQIDALAESRVGAAVPVLAELGDVQFSDATAGDVGRLGARAQELVRTWT</sequence>
<evidence type="ECO:0000256" key="1">
    <source>
        <dbReference type="SAM" id="Phobius"/>
    </source>
</evidence>
<keyword evidence="3" id="KW-1185">Reference proteome</keyword>
<dbReference type="Proteomes" id="UP000466607">
    <property type="component" value="Chromosome"/>
</dbReference>
<accession>A0AAD1MWV2</accession>
<keyword evidence="1" id="KW-1133">Transmembrane helix</keyword>
<dbReference type="AlphaFoldDB" id="A0AAD1MWV2"/>
<protein>
    <submittedName>
        <fullName evidence="2">Uncharacterized protein</fullName>
    </submittedName>
</protein>
<gene>
    <name evidence="2" type="ORF">MLIT_44180</name>
</gene>
<evidence type="ECO:0000313" key="2">
    <source>
        <dbReference type="EMBL" id="BBY18826.1"/>
    </source>
</evidence>
<name>A0AAD1MWV2_9MYCO</name>
<feature type="transmembrane region" description="Helical" evidence="1">
    <location>
        <begin position="12"/>
        <end position="34"/>
    </location>
</feature>
<evidence type="ECO:0000313" key="3">
    <source>
        <dbReference type="Proteomes" id="UP000466607"/>
    </source>
</evidence>
<proteinExistence type="predicted"/>
<organism evidence="2 3">
    <name type="scientific">Mycolicibacterium litorale</name>
    <dbReference type="NCBI Taxonomy" id="758802"/>
    <lineage>
        <taxon>Bacteria</taxon>
        <taxon>Bacillati</taxon>
        <taxon>Actinomycetota</taxon>
        <taxon>Actinomycetes</taxon>
        <taxon>Mycobacteriales</taxon>
        <taxon>Mycobacteriaceae</taxon>
        <taxon>Mycolicibacterium</taxon>
    </lineage>
</organism>
<keyword evidence="1" id="KW-0812">Transmembrane</keyword>
<dbReference type="EMBL" id="AP022586">
    <property type="protein sequence ID" value="BBY18826.1"/>
    <property type="molecule type" value="Genomic_DNA"/>
</dbReference>
<reference evidence="2 3" key="1">
    <citation type="journal article" date="2019" name="Emerg. Microbes Infect.">
        <title>Comprehensive subspecies identification of 175 nontuberculous mycobacteria species based on 7547 genomic profiles.</title>
        <authorList>
            <person name="Matsumoto Y."/>
            <person name="Kinjo T."/>
            <person name="Motooka D."/>
            <person name="Nabeya D."/>
            <person name="Jung N."/>
            <person name="Uechi K."/>
            <person name="Horii T."/>
            <person name="Iida T."/>
            <person name="Fujita J."/>
            <person name="Nakamura S."/>
        </authorList>
    </citation>
    <scope>NUCLEOTIDE SEQUENCE [LARGE SCALE GENOMIC DNA]</scope>
    <source>
        <strain evidence="2 3">JCM 17423</strain>
    </source>
</reference>
<keyword evidence="1" id="KW-0472">Membrane</keyword>